<name>A0A6S6ZHL6_9BURK</name>
<accession>A0A6S6ZHL6</accession>
<evidence type="ECO:0000313" key="2">
    <source>
        <dbReference type="Proteomes" id="UP000494214"/>
    </source>
</evidence>
<dbReference type="EMBL" id="CADIJM010000002">
    <property type="protein sequence ID" value="CAB3680720.1"/>
    <property type="molecule type" value="Genomic_DNA"/>
</dbReference>
<dbReference type="AlphaFoldDB" id="A0A6S6ZHL6"/>
<organism evidence="1 2">
    <name type="scientific">Achromobacter animicus</name>
    <dbReference type="NCBI Taxonomy" id="1389935"/>
    <lineage>
        <taxon>Bacteria</taxon>
        <taxon>Pseudomonadati</taxon>
        <taxon>Pseudomonadota</taxon>
        <taxon>Betaproteobacteria</taxon>
        <taxon>Burkholderiales</taxon>
        <taxon>Alcaligenaceae</taxon>
        <taxon>Achromobacter</taxon>
    </lineage>
</organism>
<keyword evidence="2" id="KW-1185">Reference proteome</keyword>
<sequence>MDAEITALETRRTKTRALKQAMMQELLTGRTRLIEPAENPIQEEVANTEGRKANVHFLRSVLAAEIIDQLHDQPTFGHVKLEKMMFLAEHLCQVDTGSTYHRKAAGPYDNRAFRSIDSQLQKQQWFEARKQEGRYQYEPLAKRGGHKPYFEQHFSGVSETLEKILSAFKTAKTEQCEIVATLLAAWSDLLREKGTVSDEMIVYEVLHNWHEAKQRIPEDRWLVALGWMREKGFVPKGATLP</sequence>
<proteinExistence type="predicted"/>
<evidence type="ECO:0000313" key="1">
    <source>
        <dbReference type="EMBL" id="CAB3680720.1"/>
    </source>
</evidence>
<dbReference type="Proteomes" id="UP000494214">
    <property type="component" value="Unassembled WGS sequence"/>
</dbReference>
<gene>
    <name evidence="1" type="ORF">LMG26690_01578</name>
</gene>
<reference evidence="1 2" key="1">
    <citation type="submission" date="2020-04" db="EMBL/GenBank/DDBJ databases">
        <authorList>
            <person name="De Canck E."/>
        </authorList>
    </citation>
    <scope>NUCLEOTIDE SEQUENCE [LARGE SCALE GENOMIC DNA]</scope>
    <source>
        <strain evidence="1 2">LMG 26690</strain>
    </source>
</reference>
<protein>
    <submittedName>
        <fullName evidence="1">Uncharacterized protein</fullName>
    </submittedName>
</protein>